<gene>
    <name evidence="1" type="ORF">F4820DRAFT_471570</name>
</gene>
<organism evidence="1 2">
    <name type="scientific">Hypoxylon rubiginosum</name>
    <dbReference type="NCBI Taxonomy" id="110542"/>
    <lineage>
        <taxon>Eukaryota</taxon>
        <taxon>Fungi</taxon>
        <taxon>Dikarya</taxon>
        <taxon>Ascomycota</taxon>
        <taxon>Pezizomycotina</taxon>
        <taxon>Sordariomycetes</taxon>
        <taxon>Xylariomycetidae</taxon>
        <taxon>Xylariales</taxon>
        <taxon>Hypoxylaceae</taxon>
        <taxon>Hypoxylon</taxon>
    </lineage>
</organism>
<dbReference type="EMBL" id="MU393505">
    <property type="protein sequence ID" value="KAI4863388.1"/>
    <property type="molecule type" value="Genomic_DNA"/>
</dbReference>
<evidence type="ECO:0000313" key="2">
    <source>
        <dbReference type="Proteomes" id="UP001497700"/>
    </source>
</evidence>
<protein>
    <submittedName>
        <fullName evidence="1">Uncharacterized protein</fullName>
    </submittedName>
</protein>
<comment type="caution">
    <text evidence="1">The sequence shown here is derived from an EMBL/GenBank/DDBJ whole genome shotgun (WGS) entry which is preliminary data.</text>
</comment>
<proteinExistence type="predicted"/>
<accession>A0ACB9YW08</accession>
<evidence type="ECO:0000313" key="1">
    <source>
        <dbReference type="EMBL" id="KAI4863388.1"/>
    </source>
</evidence>
<reference evidence="1 2" key="1">
    <citation type="journal article" date="2022" name="New Phytol.">
        <title>Ecological generalism drives hyperdiversity of secondary metabolite gene clusters in xylarialean endophytes.</title>
        <authorList>
            <person name="Franco M.E.E."/>
            <person name="Wisecaver J.H."/>
            <person name="Arnold A.E."/>
            <person name="Ju Y.M."/>
            <person name="Slot J.C."/>
            <person name="Ahrendt S."/>
            <person name="Moore L.P."/>
            <person name="Eastman K.E."/>
            <person name="Scott K."/>
            <person name="Konkel Z."/>
            <person name="Mondo S.J."/>
            <person name="Kuo A."/>
            <person name="Hayes R.D."/>
            <person name="Haridas S."/>
            <person name="Andreopoulos B."/>
            <person name="Riley R."/>
            <person name="LaButti K."/>
            <person name="Pangilinan J."/>
            <person name="Lipzen A."/>
            <person name="Amirebrahimi M."/>
            <person name="Yan J."/>
            <person name="Adam C."/>
            <person name="Keymanesh K."/>
            <person name="Ng V."/>
            <person name="Louie K."/>
            <person name="Northen T."/>
            <person name="Drula E."/>
            <person name="Henrissat B."/>
            <person name="Hsieh H.M."/>
            <person name="Youens-Clark K."/>
            <person name="Lutzoni F."/>
            <person name="Miadlikowska J."/>
            <person name="Eastwood D.C."/>
            <person name="Hamelin R.C."/>
            <person name="Grigoriev I.V."/>
            <person name="U'Ren J.M."/>
        </authorList>
    </citation>
    <scope>NUCLEOTIDE SEQUENCE [LARGE SCALE GENOMIC DNA]</scope>
    <source>
        <strain evidence="1 2">CBS 119005</strain>
    </source>
</reference>
<name>A0ACB9YW08_9PEZI</name>
<sequence>MSSRPRPVFIYGTLCAMPLLTWALTGDASNVTAVSKLVQPAKVYGYARFSLRNRDYPAVIKHELDSSVDGYLLIPEITSQRKKLDDFEGEVYEPTPVSVTVFESDGSPRVEVVEADIYFWAGDTSILTTDPWELEIFEREKLESWLDLFEGMELVGGSEGEGSEGEGSEGKGIERG</sequence>
<keyword evidence="2" id="KW-1185">Reference proteome</keyword>
<dbReference type="Proteomes" id="UP001497700">
    <property type="component" value="Unassembled WGS sequence"/>
</dbReference>